<dbReference type="EMBL" id="CP114014">
    <property type="protein sequence ID" value="XAY05923.1"/>
    <property type="molecule type" value="Genomic_DNA"/>
</dbReference>
<evidence type="ECO:0000256" key="1">
    <source>
        <dbReference type="SAM" id="SignalP"/>
    </source>
</evidence>
<dbReference type="PROSITE" id="PS51257">
    <property type="entry name" value="PROKAR_LIPOPROTEIN"/>
    <property type="match status" value="1"/>
</dbReference>
<dbReference type="GO" id="GO:0016747">
    <property type="term" value="F:acyltransferase activity, transferring groups other than amino-acyl groups"/>
    <property type="evidence" value="ECO:0007669"/>
    <property type="project" value="TreeGrafter"/>
</dbReference>
<reference evidence="2" key="1">
    <citation type="submission" date="2022-12" db="EMBL/GenBank/DDBJ databases">
        <title>Paraconexibacter alkalitolerans sp. nov. and Baekduia alba sp. nov., isolated from soil and emended description of the genera Paraconexibacter (Chun et al., 2020) and Baekduia (An et al., 2020).</title>
        <authorList>
            <person name="Vieira S."/>
            <person name="Huber K.J."/>
            <person name="Geppert A."/>
            <person name="Wolf J."/>
            <person name="Neumann-Schaal M."/>
            <person name="Muesken M."/>
            <person name="Overmann J."/>
        </authorList>
    </citation>
    <scope>NUCLEOTIDE SEQUENCE</scope>
    <source>
        <strain evidence="2">AEG42_29</strain>
    </source>
</reference>
<dbReference type="InterPro" id="IPR000801">
    <property type="entry name" value="Esterase-like"/>
</dbReference>
<dbReference type="InterPro" id="IPR029058">
    <property type="entry name" value="AB_hydrolase_fold"/>
</dbReference>
<dbReference type="SUPFAM" id="SSF53474">
    <property type="entry name" value="alpha/beta-Hydrolases"/>
    <property type="match status" value="1"/>
</dbReference>
<sequence length="418" mass="44745">MRGIFVVLGVVLSSLACTGAAAAGTLETVVVPSRFVDAKRVALGAPPPGGAPRANSLAVNVLLPDGYAANPRGRYPVLYLLHGAAQAYDHWAADGYGEIRKRARDFPGIVVMPQGGVAGFYSDWVGPGGPRWESYILRELIPAIEARYRVRPGRRWHAIAGLSMGGYGTMYLAGQRPDYFGSAASFSGVLSPQDDQQLDLVAQSILGLAIPDFRYREIFGPPDGFNAIGHNPSLTLGNLAATRLFVSAGNAAPCAGDDVAPTDFTGLGPQGSPAFAPPLAALEGPALFYFLETLVRNETDRFIARSEAAGLKPTKLLGCGIHWWDTFNRGFDAARRWDFFAPPPKAPAAWTFTTAARSGVAWGFRFSLDRPATALTVLERRGRRLRGTGAGTLRISARGGCRLTATLPFDRRLPKRCS</sequence>
<dbReference type="RefSeq" id="WP_354702424.1">
    <property type="nucleotide sequence ID" value="NZ_CP114014.1"/>
</dbReference>
<protein>
    <recommendedName>
        <fullName evidence="3">Esterase</fullName>
    </recommendedName>
</protein>
<keyword evidence="1" id="KW-0732">Signal</keyword>
<dbReference type="PANTHER" id="PTHR48098">
    <property type="entry name" value="ENTEROCHELIN ESTERASE-RELATED"/>
    <property type="match status" value="1"/>
</dbReference>
<organism evidence="2">
    <name type="scientific">Paraconexibacter sp. AEG42_29</name>
    <dbReference type="NCBI Taxonomy" id="2997339"/>
    <lineage>
        <taxon>Bacteria</taxon>
        <taxon>Bacillati</taxon>
        <taxon>Actinomycetota</taxon>
        <taxon>Thermoleophilia</taxon>
        <taxon>Solirubrobacterales</taxon>
        <taxon>Paraconexibacteraceae</taxon>
        <taxon>Paraconexibacter</taxon>
    </lineage>
</organism>
<evidence type="ECO:0008006" key="3">
    <source>
        <dbReference type="Google" id="ProtNLM"/>
    </source>
</evidence>
<feature type="signal peptide" evidence="1">
    <location>
        <begin position="1"/>
        <end position="22"/>
    </location>
</feature>
<feature type="chain" id="PRO_5043391819" description="Esterase" evidence="1">
    <location>
        <begin position="23"/>
        <end position="418"/>
    </location>
</feature>
<gene>
    <name evidence="2" type="ORF">DSM112329_02783</name>
</gene>
<dbReference type="AlphaFoldDB" id="A0AAU7AWB4"/>
<evidence type="ECO:0000313" key="2">
    <source>
        <dbReference type="EMBL" id="XAY05923.1"/>
    </source>
</evidence>
<dbReference type="Pfam" id="PF00756">
    <property type="entry name" value="Esterase"/>
    <property type="match status" value="1"/>
</dbReference>
<dbReference type="PANTHER" id="PTHR48098:SF1">
    <property type="entry name" value="DIACYLGLYCEROL ACYLTRANSFERASE_MYCOLYLTRANSFERASE AG85A"/>
    <property type="match status" value="1"/>
</dbReference>
<dbReference type="Gene3D" id="3.40.50.1820">
    <property type="entry name" value="alpha/beta hydrolase"/>
    <property type="match status" value="1"/>
</dbReference>
<proteinExistence type="predicted"/>
<dbReference type="InterPro" id="IPR050583">
    <property type="entry name" value="Mycobacterial_A85_antigen"/>
</dbReference>
<accession>A0AAU7AWB4</accession>
<name>A0AAU7AWB4_9ACTN</name>
<dbReference type="KEGG" id="parq:DSM112329_02783"/>